<organism evidence="1 2">
    <name type="scientific">Trifolium pratense</name>
    <name type="common">Red clover</name>
    <dbReference type="NCBI Taxonomy" id="57577"/>
    <lineage>
        <taxon>Eukaryota</taxon>
        <taxon>Viridiplantae</taxon>
        <taxon>Streptophyta</taxon>
        <taxon>Embryophyta</taxon>
        <taxon>Tracheophyta</taxon>
        <taxon>Spermatophyta</taxon>
        <taxon>Magnoliopsida</taxon>
        <taxon>eudicotyledons</taxon>
        <taxon>Gunneridae</taxon>
        <taxon>Pentapetalae</taxon>
        <taxon>rosids</taxon>
        <taxon>fabids</taxon>
        <taxon>Fabales</taxon>
        <taxon>Fabaceae</taxon>
        <taxon>Papilionoideae</taxon>
        <taxon>50 kb inversion clade</taxon>
        <taxon>NPAAA clade</taxon>
        <taxon>Hologalegina</taxon>
        <taxon>IRL clade</taxon>
        <taxon>Trifolieae</taxon>
        <taxon>Trifolium</taxon>
    </lineage>
</organism>
<evidence type="ECO:0000313" key="1">
    <source>
        <dbReference type="EMBL" id="CAJ2642372.1"/>
    </source>
</evidence>
<keyword evidence="2" id="KW-1185">Reference proteome</keyword>
<name>A0ACB0JFG5_TRIPR</name>
<accession>A0ACB0JFG5</accession>
<gene>
    <name evidence="1" type="ORF">MILVUS5_LOCUS11847</name>
</gene>
<reference evidence="1" key="1">
    <citation type="submission" date="2023-10" db="EMBL/GenBank/DDBJ databases">
        <authorList>
            <person name="Rodriguez Cubillos JULIANA M."/>
            <person name="De Vega J."/>
        </authorList>
    </citation>
    <scope>NUCLEOTIDE SEQUENCE</scope>
</reference>
<protein>
    <submittedName>
        <fullName evidence="1">Uncharacterized protein</fullName>
    </submittedName>
</protein>
<evidence type="ECO:0000313" key="2">
    <source>
        <dbReference type="Proteomes" id="UP001177021"/>
    </source>
</evidence>
<dbReference type="EMBL" id="CASHSV030000024">
    <property type="protein sequence ID" value="CAJ2642372.1"/>
    <property type="molecule type" value="Genomic_DNA"/>
</dbReference>
<dbReference type="Proteomes" id="UP001177021">
    <property type="component" value="Unassembled WGS sequence"/>
</dbReference>
<proteinExistence type="predicted"/>
<comment type="caution">
    <text evidence="1">The sequence shown here is derived from an EMBL/GenBank/DDBJ whole genome shotgun (WGS) entry which is preliminary data.</text>
</comment>
<sequence>MDFHTLSRRELQTLCKKNKIPANITNVAMADALSALPQVEGLDEILNPREGGDVGTPAVKPRTACRTSTQRKPVKESQSAKVSTRVNRGAKAGVAEGVVEQENKDANVPVTPAAVPSGRRRAPAVCSRRKKEVIVIEDGDDDKTEAQGKPVDVAKTPALAPASKSRAGGRSLRNKNEISEGTTVQKAYSTRRSVRLLGSSLSKMSLVETEDTKQTKTDDVSEEMSSVSQYQEASVTGKGTSLQTESTVVSQNTDEVEVSSVNKADFESQSHDSGSEVKSTDAEDVLQAEPEEETSEEVNHVEAAQEDPSLNLQDSFETCVDINEAESKQHEIEESYDADEIEIKESFVAEQGQAVEFAEPEEASMEVADETITPLTGDEPDDASIEVADQAIAPLTASEPDDASMEVADHAIAPLIASEPEDASVDVPDQEVVANLSVEVSEEASKQTTDQAIVSLSIEASEESAEEIAHQASAPLNVAIPEDTCVDDADKDVADMSIVVSEEVPNEIADEAIATRTIVVRNGAMETSSEEHQVEEVLESKPEDSEQFVAETEKIEGSFSAIQADKDETSGGLGAENEKESNEVEKVILQLSMLDVAVKKEDQKGTVQSEELVAVEDTKSAVVAQINDEKIDDTVIESVAQSETKESANEIQAVPRTESSMFNPNVMKENLKTIDANMSIRELKKMLKQKLDGKSNIADNGAVQMQEVEKKRTALQALPQNGNCDAQMAE</sequence>